<dbReference type="InterPro" id="IPR029035">
    <property type="entry name" value="DHS-like_NAD/FAD-binding_dom"/>
</dbReference>
<sequence length="301" mass="33417">MGDDGSRYSFRKRRRPQQDGIDEALNQLLELTASCGRLVIFSGSGLSANSGMSMFSTKNGLYERARQRFKIQDGIKLFSYPFYKQRRMDVQQFFAQIYGEAKNSKASPGHVAIAQLHELGKLQRHYTLNIDGLAEVVGMDTWHHEKNPEGITVEMHGNISYVVCPSCHATERLSGPVMATMKAAQPLACTACGEDEMRFKVMLYDDEEGDCITPEDVFERLEDDLAVADGVLWVGISFEQSASTEYFRKVRHMLAAAGRLGSVVQVVINPSDEAAFNVLSTVSKREDVKLLDCSSTSCSSS</sequence>
<keyword evidence="3" id="KW-0862">Zinc</keyword>
<dbReference type="Proteomes" id="UP001244341">
    <property type="component" value="Chromosome 4b"/>
</dbReference>
<accession>A0ABY8TX56</accession>
<feature type="active site" description="Proton acceptor" evidence="3">
    <location>
        <position position="156"/>
    </location>
</feature>
<gene>
    <name evidence="5" type="ORF">OEZ85_007277</name>
</gene>
<dbReference type="Gene3D" id="3.30.1600.10">
    <property type="entry name" value="SIR2/SIRT2 'Small Domain"/>
    <property type="match status" value="1"/>
</dbReference>
<dbReference type="Pfam" id="PF02146">
    <property type="entry name" value="SIR2"/>
    <property type="match status" value="1"/>
</dbReference>
<reference evidence="5 6" key="1">
    <citation type="submission" date="2023-05" db="EMBL/GenBank/DDBJ databases">
        <title>A 100% complete, gapless, phased diploid assembly of the Scenedesmus obliquus UTEX 3031 genome.</title>
        <authorList>
            <person name="Biondi T.C."/>
            <person name="Hanschen E.R."/>
            <person name="Kwon T."/>
            <person name="Eng W."/>
            <person name="Kruse C.P.S."/>
            <person name="Koehler S.I."/>
            <person name="Kunde Y."/>
            <person name="Gleasner C.D."/>
            <person name="You Mak K.T."/>
            <person name="Polle J."/>
            <person name="Hovde B.T."/>
            <person name="Starkenburg S.R."/>
        </authorList>
    </citation>
    <scope>NUCLEOTIDE SEQUENCE [LARGE SCALE GENOMIC DNA]</scope>
    <source>
        <strain evidence="5 6">DOE0152z</strain>
    </source>
</reference>
<dbReference type="InterPro" id="IPR050134">
    <property type="entry name" value="NAD-dep_sirtuin_deacylases"/>
</dbReference>
<keyword evidence="2" id="KW-0520">NAD</keyword>
<organism evidence="5 6">
    <name type="scientific">Tetradesmus obliquus</name>
    <name type="common">Green alga</name>
    <name type="synonym">Acutodesmus obliquus</name>
    <dbReference type="NCBI Taxonomy" id="3088"/>
    <lineage>
        <taxon>Eukaryota</taxon>
        <taxon>Viridiplantae</taxon>
        <taxon>Chlorophyta</taxon>
        <taxon>core chlorophytes</taxon>
        <taxon>Chlorophyceae</taxon>
        <taxon>CS clade</taxon>
        <taxon>Sphaeropleales</taxon>
        <taxon>Scenedesmaceae</taxon>
        <taxon>Tetradesmus</taxon>
    </lineage>
</organism>
<feature type="binding site" evidence="3">
    <location>
        <position position="189"/>
    </location>
    <ligand>
        <name>Zn(2+)</name>
        <dbReference type="ChEBI" id="CHEBI:29105"/>
    </ligand>
</feature>
<dbReference type="PANTHER" id="PTHR11085">
    <property type="entry name" value="NAD-DEPENDENT PROTEIN DEACYLASE SIRTUIN-5, MITOCHONDRIAL-RELATED"/>
    <property type="match status" value="1"/>
</dbReference>
<dbReference type="InterPro" id="IPR003000">
    <property type="entry name" value="Sirtuin"/>
</dbReference>
<feature type="binding site" evidence="3">
    <location>
        <position position="192"/>
    </location>
    <ligand>
        <name>Zn(2+)</name>
        <dbReference type="ChEBI" id="CHEBI:29105"/>
    </ligand>
</feature>
<protein>
    <recommendedName>
        <fullName evidence="4">Deacetylase sirtuin-type domain-containing protein</fullName>
    </recommendedName>
</protein>
<evidence type="ECO:0000256" key="1">
    <source>
        <dbReference type="ARBA" id="ARBA00022679"/>
    </source>
</evidence>
<feature type="domain" description="Deacetylase sirtuin-type" evidence="4">
    <location>
        <begin position="14"/>
        <end position="301"/>
    </location>
</feature>
<dbReference type="SUPFAM" id="SSF52467">
    <property type="entry name" value="DHS-like NAD/FAD-binding domain"/>
    <property type="match status" value="1"/>
</dbReference>
<dbReference type="PROSITE" id="PS50305">
    <property type="entry name" value="SIRTUIN"/>
    <property type="match status" value="1"/>
</dbReference>
<dbReference type="InterPro" id="IPR026590">
    <property type="entry name" value="Ssirtuin_cat_dom"/>
</dbReference>
<name>A0ABY8TX56_TETOB</name>
<evidence type="ECO:0000256" key="2">
    <source>
        <dbReference type="ARBA" id="ARBA00023027"/>
    </source>
</evidence>
<evidence type="ECO:0000313" key="6">
    <source>
        <dbReference type="Proteomes" id="UP001244341"/>
    </source>
</evidence>
<dbReference type="CDD" id="cd00296">
    <property type="entry name" value="SIR2"/>
    <property type="match status" value="1"/>
</dbReference>
<keyword evidence="3" id="KW-0479">Metal-binding</keyword>
<keyword evidence="1" id="KW-0808">Transferase</keyword>
<feature type="binding site" evidence="3">
    <location>
        <position position="167"/>
    </location>
    <ligand>
        <name>Zn(2+)</name>
        <dbReference type="ChEBI" id="CHEBI:29105"/>
    </ligand>
</feature>
<proteinExistence type="predicted"/>
<dbReference type="EMBL" id="CP126211">
    <property type="protein sequence ID" value="WIA13725.1"/>
    <property type="molecule type" value="Genomic_DNA"/>
</dbReference>
<keyword evidence="6" id="KW-1185">Reference proteome</keyword>
<evidence type="ECO:0000313" key="5">
    <source>
        <dbReference type="EMBL" id="WIA13725.1"/>
    </source>
</evidence>
<dbReference type="PANTHER" id="PTHR11085:SF10">
    <property type="entry name" value="NAD-DEPENDENT PROTEIN DEACYLASE SIRTUIN-5, MITOCHONDRIAL-RELATED"/>
    <property type="match status" value="1"/>
</dbReference>
<dbReference type="Gene3D" id="3.40.50.1220">
    <property type="entry name" value="TPP-binding domain"/>
    <property type="match status" value="1"/>
</dbReference>
<dbReference type="InterPro" id="IPR026591">
    <property type="entry name" value="Sirtuin_cat_small_dom_sf"/>
</dbReference>
<feature type="binding site" evidence="3">
    <location>
        <position position="164"/>
    </location>
    <ligand>
        <name>Zn(2+)</name>
        <dbReference type="ChEBI" id="CHEBI:29105"/>
    </ligand>
</feature>
<evidence type="ECO:0000256" key="3">
    <source>
        <dbReference type="PROSITE-ProRule" id="PRU00236"/>
    </source>
</evidence>
<evidence type="ECO:0000259" key="4">
    <source>
        <dbReference type="PROSITE" id="PS50305"/>
    </source>
</evidence>